<gene>
    <name evidence="2" type="ORF">F511_23186</name>
</gene>
<feature type="compositionally biased region" description="Low complexity" evidence="1">
    <location>
        <begin position="129"/>
        <end position="178"/>
    </location>
</feature>
<keyword evidence="3" id="KW-1185">Reference proteome</keyword>
<accession>A0A2Z7BEY1</accession>
<feature type="region of interest" description="Disordered" evidence="1">
    <location>
        <begin position="129"/>
        <end position="179"/>
    </location>
</feature>
<evidence type="ECO:0000256" key="1">
    <source>
        <dbReference type="SAM" id="MobiDB-lite"/>
    </source>
</evidence>
<dbReference type="AlphaFoldDB" id="A0A2Z7BEY1"/>
<evidence type="ECO:0000313" key="3">
    <source>
        <dbReference type="Proteomes" id="UP000250235"/>
    </source>
</evidence>
<proteinExistence type="predicted"/>
<evidence type="ECO:0000313" key="2">
    <source>
        <dbReference type="EMBL" id="KZV33013.1"/>
    </source>
</evidence>
<organism evidence="2 3">
    <name type="scientific">Dorcoceras hygrometricum</name>
    <dbReference type="NCBI Taxonomy" id="472368"/>
    <lineage>
        <taxon>Eukaryota</taxon>
        <taxon>Viridiplantae</taxon>
        <taxon>Streptophyta</taxon>
        <taxon>Embryophyta</taxon>
        <taxon>Tracheophyta</taxon>
        <taxon>Spermatophyta</taxon>
        <taxon>Magnoliopsida</taxon>
        <taxon>eudicotyledons</taxon>
        <taxon>Gunneridae</taxon>
        <taxon>Pentapetalae</taxon>
        <taxon>asterids</taxon>
        <taxon>lamiids</taxon>
        <taxon>Lamiales</taxon>
        <taxon>Gesneriaceae</taxon>
        <taxon>Didymocarpoideae</taxon>
        <taxon>Trichosporeae</taxon>
        <taxon>Loxocarpinae</taxon>
        <taxon>Dorcoceras</taxon>
    </lineage>
</organism>
<name>A0A2Z7BEY1_9LAMI</name>
<dbReference type="EMBL" id="KV006335">
    <property type="protein sequence ID" value="KZV33013.1"/>
    <property type="molecule type" value="Genomic_DNA"/>
</dbReference>
<sequence length="216" mass="24073">MRHHADRGLLQKHKSDLHPDRPCVFYQWLRYDVTRIIVFCKIINFSSGPDLILTQSYTSILHLGLAAGDTPDAPHYHLGTRGPSPIHQMPSCTDCYPAGRGADPARGAPQGGSRLRRVVVPLFRERSLRSLPSQPQQQQQPQVAQQSGRQRFRPRGQQFKKNSGSGSSGSGISSSSGSRAEFCGDNIPNLNINIFSLDLWHISSSWSVLHFDQNDF</sequence>
<protein>
    <submittedName>
        <fullName evidence="2">Uncharacterized protein</fullName>
    </submittedName>
</protein>
<reference evidence="2 3" key="1">
    <citation type="journal article" date="2015" name="Proc. Natl. Acad. Sci. U.S.A.">
        <title>The resurrection genome of Boea hygrometrica: A blueprint for survival of dehydration.</title>
        <authorList>
            <person name="Xiao L."/>
            <person name="Yang G."/>
            <person name="Zhang L."/>
            <person name="Yang X."/>
            <person name="Zhao S."/>
            <person name="Ji Z."/>
            <person name="Zhou Q."/>
            <person name="Hu M."/>
            <person name="Wang Y."/>
            <person name="Chen M."/>
            <person name="Xu Y."/>
            <person name="Jin H."/>
            <person name="Xiao X."/>
            <person name="Hu G."/>
            <person name="Bao F."/>
            <person name="Hu Y."/>
            <person name="Wan P."/>
            <person name="Li L."/>
            <person name="Deng X."/>
            <person name="Kuang T."/>
            <person name="Xiang C."/>
            <person name="Zhu J.K."/>
            <person name="Oliver M.J."/>
            <person name="He Y."/>
        </authorList>
    </citation>
    <scope>NUCLEOTIDE SEQUENCE [LARGE SCALE GENOMIC DNA]</scope>
    <source>
        <strain evidence="3">cv. XS01</strain>
    </source>
</reference>
<dbReference type="Proteomes" id="UP000250235">
    <property type="component" value="Unassembled WGS sequence"/>
</dbReference>